<sequence length="589" mass="65329">MINCRRLCPGVEAVRRYPDVQATLCPLISLGTAVVHCPSPKLLAQLLFQACWTANLWPKGFVPLDPFCCRDGFKAIGEYGDCPLSIVWPKNVLGNPFYEGNHYLCLRKPNQPQTRLVTGNPDKDMFLDEFFWVSGSWEFRAGDDGPWSFSRYNGRLPDKFNNRFKRHSDRCKEAIRAANNKQDSRDIDVLLAYEPYYQHKICHSSPNPLDNKEEESDDAASRLVLNKRQDRVVSVVKPVDAALPISVSRSDDEHSDVLKVAPAANPNPSIATALHVPPKAIDLVVGLAKTIMGVSSSPLEASLSGKLKGKELLARLPKKPQLKIGETGSIAATELWKSEFSAFELGRQVTVADSIQDHDTSVALARAVMLPNDVATLSEEDNETMRSLLVMQHVQLSSVLLVCKASKEQWRPQIAWLSISTEWKRAKKKTSSLESELEKIEDRHPRRFYGCVSSPNSSSSRPVKPYLQIRNSCTYLYQDDSVPFVSWLSARHDALTVPPLDRLLLGMCFYAPTVIYLLSPDIPQDGYRPLPLAQASGAVVVPSSLDNGISGVTKALAWAAFILVVSAPNSDAGLRRSLLIATARRRSLP</sequence>
<dbReference type="EMBL" id="BJWL01000002">
    <property type="protein sequence ID" value="GFY82979.1"/>
    <property type="molecule type" value="Genomic_DNA"/>
</dbReference>
<dbReference type="Proteomes" id="UP000585474">
    <property type="component" value="Unassembled WGS sequence"/>
</dbReference>
<keyword evidence="2" id="KW-1185">Reference proteome</keyword>
<comment type="caution">
    <text evidence="1">The sequence shown here is derived from an EMBL/GenBank/DDBJ whole genome shotgun (WGS) entry which is preliminary data.</text>
</comment>
<dbReference type="AlphaFoldDB" id="A0A7J0EAM1"/>
<proteinExistence type="predicted"/>
<protein>
    <submittedName>
        <fullName evidence="1">Uncharacterized protein</fullName>
    </submittedName>
</protein>
<accession>A0A7J0EAM1</accession>
<evidence type="ECO:0000313" key="2">
    <source>
        <dbReference type="Proteomes" id="UP000585474"/>
    </source>
</evidence>
<evidence type="ECO:0000313" key="1">
    <source>
        <dbReference type="EMBL" id="GFY82979.1"/>
    </source>
</evidence>
<gene>
    <name evidence="1" type="ORF">Acr_02g0012190</name>
</gene>
<reference evidence="1 2" key="1">
    <citation type="submission" date="2019-07" db="EMBL/GenBank/DDBJ databases">
        <title>De Novo Assembly of kiwifruit Actinidia rufa.</title>
        <authorList>
            <person name="Sugita-Konishi S."/>
            <person name="Sato K."/>
            <person name="Mori E."/>
            <person name="Abe Y."/>
            <person name="Kisaki G."/>
            <person name="Hamano K."/>
            <person name="Suezawa K."/>
            <person name="Otani M."/>
            <person name="Fukuda T."/>
            <person name="Manabe T."/>
            <person name="Gomi K."/>
            <person name="Tabuchi M."/>
            <person name="Akimitsu K."/>
            <person name="Kataoka I."/>
        </authorList>
    </citation>
    <scope>NUCLEOTIDE SEQUENCE [LARGE SCALE GENOMIC DNA]</scope>
    <source>
        <strain evidence="2">cv. Fuchu</strain>
    </source>
</reference>
<organism evidence="1 2">
    <name type="scientific">Actinidia rufa</name>
    <dbReference type="NCBI Taxonomy" id="165716"/>
    <lineage>
        <taxon>Eukaryota</taxon>
        <taxon>Viridiplantae</taxon>
        <taxon>Streptophyta</taxon>
        <taxon>Embryophyta</taxon>
        <taxon>Tracheophyta</taxon>
        <taxon>Spermatophyta</taxon>
        <taxon>Magnoliopsida</taxon>
        <taxon>eudicotyledons</taxon>
        <taxon>Gunneridae</taxon>
        <taxon>Pentapetalae</taxon>
        <taxon>asterids</taxon>
        <taxon>Ericales</taxon>
        <taxon>Actinidiaceae</taxon>
        <taxon>Actinidia</taxon>
    </lineage>
</organism>
<name>A0A7J0EAM1_9ERIC</name>